<feature type="region of interest" description="Disordered" evidence="1">
    <location>
        <begin position="36"/>
        <end position="57"/>
    </location>
</feature>
<evidence type="ECO:0000313" key="4">
    <source>
        <dbReference type="Proteomes" id="UP001500459"/>
    </source>
</evidence>
<keyword evidence="4" id="KW-1185">Reference proteome</keyword>
<proteinExistence type="predicted"/>
<comment type="caution">
    <text evidence="3">The sequence shown here is derived from an EMBL/GenBank/DDBJ whole genome shotgun (WGS) entry which is preliminary data.</text>
</comment>
<dbReference type="Gene3D" id="1.20.5.320">
    <property type="entry name" value="6-Phosphogluconate Dehydrogenase, domain 3"/>
    <property type="match status" value="1"/>
</dbReference>
<evidence type="ECO:0000256" key="1">
    <source>
        <dbReference type="SAM" id="MobiDB-lite"/>
    </source>
</evidence>
<feature type="signal peptide" evidence="2">
    <location>
        <begin position="1"/>
        <end position="27"/>
    </location>
</feature>
<evidence type="ECO:0008006" key="5">
    <source>
        <dbReference type="Google" id="ProtNLM"/>
    </source>
</evidence>
<accession>A0ABP7XB90</accession>
<sequence length="170" mass="18398">MMKTTLKFLTYFTMAFALIITSISCEGEDGMDGADGVQGVAGADGADGQNGADGTDGEDGNANVISISFDAYAISTGQNEFEVPELTQEIYDNGFVYGYTTVNGNAFWETLPIVIGGETRLDIDRIEVGKIILTSLFDQTLDFRFVLVAGNDVNAVDFSNYYEVESFLKK</sequence>
<name>A0ABP7XB90_9FLAO</name>
<reference evidence="4" key="1">
    <citation type="journal article" date="2019" name="Int. J. Syst. Evol. Microbiol.">
        <title>The Global Catalogue of Microorganisms (GCM) 10K type strain sequencing project: providing services to taxonomists for standard genome sequencing and annotation.</title>
        <authorList>
            <consortium name="The Broad Institute Genomics Platform"/>
            <consortium name="The Broad Institute Genome Sequencing Center for Infectious Disease"/>
            <person name="Wu L."/>
            <person name="Ma J."/>
        </authorList>
    </citation>
    <scope>NUCLEOTIDE SEQUENCE [LARGE SCALE GENOMIC DNA]</scope>
    <source>
        <strain evidence="4">JCM 17106</strain>
    </source>
</reference>
<dbReference type="EMBL" id="BAABCW010000002">
    <property type="protein sequence ID" value="GAA4110202.1"/>
    <property type="molecule type" value="Genomic_DNA"/>
</dbReference>
<feature type="compositionally biased region" description="Low complexity" evidence="1">
    <location>
        <begin position="36"/>
        <end position="53"/>
    </location>
</feature>
<gene>
    <name evidence="3" type="ORF">GCM10022393_07160</name>
</gene>
<feature type="chain" id="PRO_5045903084" description="Collagen-like protein" evidence="2">
    <location>
        <begin position="28"/>
        <end position="170"/>
    </location>
</feature>
<dbReference type="PROSITE" id="PS51257">
    <property type="entry name" value="PROKAR_LIPOPROTEIN"/>
    <property type="match status" value="1"/>
</dbReference>
<evidence type="ECO:0000256" key="2">
    <source>
        <dbReference type="SAM" id="SignalP"/>
    </source>
</evidence>
<organism evidence="3 4">
    <name type="scientific">Aquimarina addita</name>
    <dbReference type="NCBI Taxonomy" id="870485"/>
    <lineage>
        <taxon>Bacteria</taxon>
        <taxon>Pseudomonadati</taxon>
        <taxon>Bacteroidota</taxon>
        <taxon>Flavobacteriia</taxon>
        <taxon>Flavobacteriales</taxon>
        <taxon>Flavobacteriaceae</taxon>
        <taxon>Aquimarina</taxon>
    </lineage>
</organism>
<dbReference type="Proteomes" id="UP001500459">
    <property type="component" value="Unassembled WGS sequence"/>
</dbReference>
<evidence type="ECO:0000313" key="3">
    <source>
        <dbReference type="EMBL" id="GAA4110202.1"/>
    </source>
</evidence>
<protein>
    <recommendedName>
        <fullName evidence="5">Collagen-like protein</fullName>
    </recommendedName>
</protein>
<keyword evidence="2" id="KW-0732">Signal</keyword>